<dbReference type="PANTHER" id="PTHR43133:SF8">
    <property type="entry name" value="RNA POLYMERASE SIGMA FACTOR HI_1459-RELATED"/>
    <property type="match status" value="1"/>
</dbReference>
<dbReference type="Pfam" id="PF08281">
    <property type="entry name" value="Sigma70_r4_2"/>
    <property type="match status" value="1"/>
</dbReference>
<keyword evidence="5 6" id="KW-0804">Transcription</keyword>
<evidence type="ECO:0000313" key="9">
    <source>
        <dbReference type="EMBL" id="QDT19302.1"/>
    </source>
</evidence>
<dbReference type="Proteomes" id="UP000320421">
    <property type="component" value="Chromosome"/>
</dbReference>
<keyword evidence="4 6" id="KW-0238">DNA-binding</keyword>
<dbReference type="InterPro" id="IPR013249">
    <property type="entry name" value="RNA_pol_sigma70_r4_t2"/>
</dbReference>
<evidence type="ECO:0000256" key="5">
    <source>
        <dbReference type="ARBA" id="ARBA00023163"/>
    </source>
</evidence>
<dbReference type="SUPFAM" id="SSF88659">
    <property type="entry name" value="Sigma3 and sigma4 domains of RNA polymerase sigma factors"/>
    <property type="match status" value="1"/>
</dbReference>
<dbReference type="InterPro" id="IPR039425">
    <property type="entry name" value="RNA_pol_sigma-70-like"/>
</dbReference>
<dbReference type="Gene3D" id="1.10.10.10">
    <property type="entry name" value="Winged helix-like DNA-binding domain superfamily/Winged helix DNA-binding domain"/>
    <property type="match status" value="1"/>
</dbReference>
<dbReference type="NCBIfam" id="TIGR02937">
    <property type="entry name" value="sigma70-ECF"/>
    <property type="match status" value="1"/>
</dbReference>
<dbReference type="InterPro" id="IPR036388">
    <property type="entry name" value="WH-like_DNA-bd_sf"/>
</dbReference>
<dbReference type="EMBL" id="CP036266">
    <property type="protein sequence ID" value="QDT19302.1"/>
    <property type="molecule type" value="Genomic_DNA"/>
</dbReference>
<protein>
    <recommendedName>
        <fullName evidence="6">RNA polymerase sigma factor</fullName>
    </recommendedName>
</protein>
<gene>
    <name evidence="9" type="primary">rpoE_3</name>
    <name evidence="9" type="ORF">HG66A1_10670</name>
</gene>
<reference evidence="9 10" key="1">
    <citation type="submission" date="2019-02" db="EMBL/GenBank/DDBJ databases">
        <title>Deep-cultivation of Planctomycetes and their phenomic and genomic characterization uncovers novel biology.</title>
        <authorList>
            <person name="Wiegand S."/>
            <person name="Jogler M."/>
            <person name="Boedeker C."/>
            <person name="Pinto D."/>
            <person name="Vollmers J."/>
            <person name="Rivas-Marin E."/>
            <person name="Kohn T."/>
            <person name="Peeters S.H."/>
            <person name="Heuer A."/>
            <person name="Rast P."/>
            <person name="Oberbeckmann S."/>
            <person name="Bunk B."/>
            <person name="Jeske O."/>
            <person name="Meyerdierks A."/>
            <person name="Storesund J.E."/>
            <person name="Kallscheuer N."/>
            <person name="Luecker S."/>
            <person name="Lage O.M."/>
            <person name="Pohl T."/>
            <person name="Merkel B.J."/>
            <person name="Hornburger P."/>
            <person name="Mueller R.-W."/>
            <person name="Bruemmer F."/>
            <person name="Labrenz M."/>
            <person name="Spormann A.M."/>
            <person name="Op den Camp H."/>
            <person name="Overmann J."/>
            <person name="Amann R."/>
            <person name="Jetten M.S.M."/>
            <person name="Mascher T."/>
            <person name="Medema M.H."/>
            <person name="Devos D.P."/>
            <person name="Kaster A.-K."/>
            <person name="Ovreas L."/>
            <person name="Rohde M."/>
            <person name="Galperin M.Y."/>
            <person name="Jogler C."/>
        </authorList>
    </citation>
    <scope>NUCLEOTIDE SEQUENCE [LARGE SCALE GENOMIC DNA]</scope>
    <source>
        <strain evidence="9 10">HG66A1</strain>
    </source>
</reference>
<keyword evidence="2 6" id="KW-0805">Transcription regulation</keyword>
<feature type="domain" description="RNA polymerase sigma-70 region 2" evidence="7">
    <location>
        <begin position="25"/>
        <end position="91"/>
    </location>
</feature>
<dbReference type="InterPro" id="IPR014284">
    <property type="entry name" value="RNA_pol_sigma-70_dom"/>
</dbReference>
<dbReference type="RefSeq" id="WP_145181158.1">
    <property type="nucleotide sequence ID" value="NZ_CP036266.1"/>
</dbReference>
<dbReference type="SUPFAM" id="SSF88946">
    <property type="entry name" value="Sigma2 domain of RNA polymerase sigma factors"/>
    <property type="match status" value="1"/>
</dbReference>
<keyword evidence="3 6" id="KW-0731">Sigma factor</keyword>
<proteinExistence type="inferred from homology"/>
<evidence type="ECO:0000256" key="4">
    <source>
        <dbReference type="ARBA" id="ARBA00023125"/>
    </source>
</evidence>
<dbReference type="AlphaFoldDB" id="A0A517PIU6"/>
<dbReference type="GO" id="GO:0003677">
    <property type="term" value="F:DNA binding"/>
    <property type="evidence" value="ECO:0007669"/>
    <property type="project" value="UniProtKB-KW"/>
</dbReference>
<evidence type="ECO:0000313" key="10">
    <source>
        <dbReference type="Proteomes" id="UP000320421"/>
    </source>
</evidence>
<dbReference type="InterPro" id="IPR007627">
    <property type="entry name" value="RNA_pol_sigma70_r2"/>
</dbReference>
<evidence type="ECO:0000256" key="2">
    <source>
        <dbReference type="ARBA" id="ARBA00023015"/>
    </source>
</evidence>
<dbReference type="GO" id="GO:0006352">
    <property type="term" value="P:DNA-templated transcription initiation"/>
    <property type="evidence" value="ECO:0007669"/>
    <property type="project" value="InterPro"/>
</dbReference>
<evidence type="ECO:0000256" key="6">
    <source>
        <dbReference type="RuleBase" id="RU000716"/>
    </source>
</evidence>
<dbReference type="Pfam" id="PF04542">
    <property type="entry name" value="Sigma70_r2"/>
    <property type="match status" value="1"/>
</dbReference>
<dbReference type="OrthoDB" id="9785675at2"/>
<feature type="domain" description="RNA polymerase sigma factor 70 region 4 type 2" evidence="8">
    <location>
        <begin position="131"/>
        <end position="182"/>
    </location>
</feature>
<dbReference type="InterPro" id="IPR013324">
    <property type="entry name" value="RNA_pol_sigma_r3/r4-like"/>
</dbReference>
<organism evidence="9 10">
    <name type="scientific">Gimesia chilikensis</name>
    <dbReference type="NCBI Taxonomy" id="2605989"/>
    <lineage>
        <taxon>Bacteria</taxon>
        <taxon>Pseudomonadati</taxon>
        <taxon>Planctomycetota</taxon>
        <taxon>Planctomycetia</taxon>
        <taxon>Planctomycetales</taxon>
        <taxon>Planctomycetaceae</taxon>
        <taxon>Gimesia</taxon>
    </lineage>
</organism>
<dbReference type="PROSITE" id="PS01063">
    <property type="entry name" value="SIGMA70_ECF"/>
    <property type="match status" value="1"/>
</dbReference>
<evidence type="ECO:0000256" key="3">
    <source>
        <dbReference type="ARBA" id="ARBA00023082"/>
    </source>
</evidence>
<comment type="similarity">
    <text evidence="1 6">Belongs to the sigma-70 factor family. ECF subfamily.</text>
</comment>
<sequence length="197" mass="22655">MNQKLDDATIMKRVCAGEYLLFDELVLRYHQRLLRFAWSKYGNQCAAEDLVQEAFLAAYAARETYNPAFAFSTWLWTIFLNLCRRHYKREMKQPREVVRSALGTSEEIRIPEPSSTETPLQTALRTEQFELLVTYLADLPEVQADALRLRFFGGLKFSEIALTMECSLSAAKIRVKNGLLQLAQRFSEETPSEGEVS</sequence>
<dbReference type="PANTHER" id="PTHR43133">
    <property type="entry name" value="RNA POLYMERASE ECF-TYPE SIGMA FACTO"/>
    <property type="match status" value="1"/>
</dbReference>
<dbReference type="InterPro" id="IPR000838">
    <property type="entry name" value="RNA_pol_sigma70_ECF_CS"/>
</dbReference>
<keyword evidence="10" id="KW-1185">Reference proteome</keyword>
<evidence type="ECO:0000259" key="8">
    <source>
        <dbReference type="Pfam" id="PF08281"/>
    </source>
</evidence>
<evidence type="ECO:0000256" key="1">
    <source>
        <dbReference type="ARBA" id="ARBA00010641"/>
    </source>
</evidence>
<dbReference type="InterPro" id="IPR013325">
    <property type="entry name" value="RNA_pol_sigma_r2"/>
</dbReference>
<name>A0A517PIU6_9PLAN</name>
<evidence type="ECO:0000259" key="7">
    <source>
        <dbReference type="Pfam" id="PF04542"/>
    </source>
</evidence>
<accession>A0A517PIU6</accession>
<dbReference type="Gene3D" id="1.10.1740.10">
    <property type="match status" value="1"/>
</dbReference>
<dbReference type="GO" id="GO:0016987">
    <property type="term" value="F:sigma factor activity"/>
    <property type="evidence" value="ECO:0007669"/>
    <property type="project" value="UniProtKB-KW"/>
</dbReference>